<comment type="caution">
    <text evidence="2">The sequence shown here is derived from an EMBL/GenBank/DDBJ whole genome shotgun (WGS) entry which is preliminary data.</text>
</comment>
<feature type="region of interest" description="Disordered" evidence="1">
    <location>
        <begin position="1"/>
        <end position="24"/>
    </location>
</feature>
<proteinExistence type="predicted"/>
<name>A0AAP0K936_9MAGN</name>
<dbReference type="AlphaFoldDB" id="A0AAP0K936"/>
<evidence type="ECO:0000313" key="2">
    <source>
        <dbReference type="EMBL" id="KAK9148333.1"/>
    </source>
</evidence>
<evidence type="ECO:0000313" key="3">
    <source>
        <dbReference type="Proteomes" id="UP001419268"/>
    </source>
</evidence>
<organism evidence="2 3">
    <name type="scientific">Stephania cephalantha</name>
    <dbReference type="NCBI Taxonomy" id="152367"/>
    <lineage>
        <taxon>Eukaryota</taxon>
        <taxon>Viridiplantae</taxon>
        <taxon>Streptophyta</taxon>
        <taxon>Embryophyta</taxon>
        <taxon>Tracheophyta</taxon>
        <taxon>Spermatophyta</taxon>
        <taxon>Magnoliopsida</taxon>
        <taxon>Ranunculales</taxon>
        <taxon>Menispermaceae</taxon>
        <taxon>Menispermoideae</taxon>
        <taxon>Cissampelideae</taxon>
        <taxon>Stephania</taxon>
    </lineage>
</organism>
<evidence type="ECO:0000256" key="1">
    <source>
        <dbReference type="SAM" id="MobiDB-lite"/>
    </source>
</evidence>
<keyword evidence="3" id="KW-1185">Reference proteome</keyword>
<reference evidence="2 3" key="1">
    <citation type="submission" date="2024-01" db="EMBL/GenBank/DDBJ databases">
        <title>Genome assemblies of Stephania.</title>
        <authorList>
            <person name="Yang L."/>
        </authorList>
    </citation>
    <scope>NUCLEOTIDE SEQUENCE [LARGE SCALE GENOMIC DNA]</scope>
    <source>
        <strain evidence="2">JXDWG</strain>
        <tissue evidence="2">Leaf</tissue>
    </source>
</reference>
<protein>
    <submittedName>
        <fullName evidence="2">Uncharacterized protein</fullName>
    </submittedName>
</protein>
<gene>
    <name evidence="2" type="ORF">Scep_007090</name>
</gene>
<dbReference type="EMBL" id="JBBNAG010000003">
    <property type="protein sequence ID" value="KAK9148333.1"/>
    <property type="molecule type" value="Genomic_DNA"/>
</dbReference>
<sequence length="100" mass="11652">MACNNEEVEERIHEPETGSNESVMSYRNRYDHLRQFARDLVREDSDDVYHFEDGLRLDIIFYVVSSGARTLGEIYERALSHETLFGQSCRWDAVSTSIDT</sequence>
<accession>A0AAP0K936</accession>
<dbReference type="Proteomes" id="UP001419268">
    <property type="component" value="Unassembled WGS sequence"/>
</dbReference>